<evidence type="ECO:0008006" key="6">
    <source>
        <dbReference type="Google" id="ProtNLM"/>
    </source>
</evidence>
<feature type="domain" description="G-patch" evidence="1">
    <location>
        <begin position="309"/>
        <end position="355"/>
    </location>
</feature>
<accession>A0A8J9UB88</accession>
<protein>
    <recommendedName>
        <fullName evidence="6">NF-kappa-B-repressing factor</fullName>
    </recommendedName>
</protein>
<dbReference type="InterPro" id="IPR000467">
    <property type="entry name" value="G_patch_dom"/>
</dbReference>
<dbReference type="Proteomes" id="UP000838878">
    <property type="component" value="Chromosome 11"/>
</dbReference>
<feature type="non-terminal residue" evidence="4">
    <location>
        <position position="459"/>
    </location>
</feature>
<evidence type="ECO:0000313" key="5">
    <source>
        <dbReference type="Proteomes" id="UP000838878"/>
    </source>
</evidence>
<dbReference type="PROSITE" id="PS51827">
    <property type="entry name" value="XTBD"/>
    <property type="match status" value="1"/>
</dbReference>
<dbReference type="PROSITE" id="PS50174">
    <property type="entry name" value="G_PATCH"/>
    <property type="match status" value="1"/>
</dbReference>
<dbReference type="InterPro" id="IPR021859">
    <property type="entry name" value="XTBD"/>
</dbReference>
<dbReference type="Pfam" id="PF11952">
    <property type="entry name" value="XTBD"/>
    <property type="match status" value="1"/>
</dbReference>
<organism evidence="4 5">
    <name type="scientific">Brenthis ino</name>
    <name type="common">lesser marbled fritillary</name>
    <dbReference type="NCBI Taxonomy" id="405034"/>
    <lineage>
        <taxon>Eukaryota</taxon>
        <taxon>Metazoa</taxon>
        <taxon>Ecdysozoa</taxon>
        <taxon>Arthropoda</taxon>
        <taxon>Hexapoda</taxon>
        <taxon>Insecta</taxon>
        <taxon>Pterygota</taxon>
        <taxon>Neoptera</taxon>
        <taxon>Endopterygota</taxon>
        <taxon>Lepidoptera</taxon>
        <taxon>Glossata</taxon>
        <taxon>Ditrysia</taxon>
        <taxon>Papilionoidea</taxon>
        <taxon>Nymphalidae</taxon>
        <taxon>Heliconiinae</taxon>
        <taxon>Argynnini</taxon>
        <taxon>Brenthis</taxon>
    </lineage>
</organism>
<dbReference type="GO" id="GO:0003676">
    <property type="term" value="F:nucleic acid binding"/>
    <property type="evidence" value="ECO:0007669"/>
    <property type="project" value="UniProtKB-UniRule"/>
</dbReference>
<sequence length="459" mass="50655">MAFDISWDVNKYKEDHECEEHWLLRKAFIEKWKSDYPEERLICMARVFANMEFMGCRYPVEVMQEVARLSHDIVQNYRKSKKSKLQRTFVSASDAAEDRAKGIKREGGVIKDSSLAKTAKINFVRQGQDESDLDPNSDSEKTNEVTKAIECKTDKPISNIEEEKLSSDISDPYNYLQEMLELECLDYKDFSEEMFNTKYGRMVLLIRPWVNKLSNIQASCQACRLQLSSTYEQNTFSLYIGGRLVGAARADTRAAARALLERDAWDRLRRETVSVLVKQLWVAEGARVCARDVAAPAAAPGLVPAAAAGSDVAVKMMKLMGWKGGGLGADASGIAEPIQPHIQMVSRAGLGSGGGGGGGLQRLRAAGARLMAQFAAGAALDVDLVFSEEFDKAEREALHRAARAAGLLSRSYGDGDSRFLVVRRKLDPFSLVRGALRGGGDTRKHRVFLPSALRAAAST</sequence>
<dbReference type="Pfam" id="PF01424">
    <property type="entry name" value="R3H"/>
    <property type="match status" value="1"/>
</dbReference>
<dbReference type="PANTHER" id="PTHR48430">
    <property type="entry name" value="PARTNER OF XRN-2 PROTEIN 1"/>
    <property type="match status" value="1"/>
</dbReference>
<dbReference type="SUPFAM" id="SSF82708">
    <property type="entry name" value="R3H domain"/>
    <property type="match status" value="1"/>
</dbReference>
<dbReference type="InterPro" id="IPR036867">
    <property type="entry name" value="R3H_dom_sf"/>
</dbReference>
<evidence type="ECO:0000259" key="1">
    <source>
        <dbReference type="PROSITE" id="PS50174"/>
    </source>
</evidence>
<dbReference type="OrthoDB" id="2359216at2759"/>
<name>A0A8J9UB88_9NEOP</name>
<dbReference type="PROSITE" id="PS51061">
    <property type="entry name" value="R3H"/>
    <property type="match status" value="1"/>
</dbReference>
<dbReference type="Pfam" id="PF01585">
    <property type="entry name" value="G-patch"/>
    <property type="match status" value="1"/>
</dbReference>
<evidence type="ECO:0000313" key="4">
    <source>
        <dbReference type="EMBL" id="CAH0717168.1"/>
    </source>
</evidence>
<feature type="domain" description="XRN2-binding (XTBD)" evidence="3">
    <location>
        <begin position="9"/>
        <end position="93"/>
    </location>
</feature>
<dbReference type="SMART" id="SM00443">
    <property type="entry name" value="G_patch"/>
    <property type="match status" value="1"/>
</dbReference>
<keyword evidence="5" id="KW-1185">Reference proteome</keyword>
<evidence type="ECO:0000259" key="3">
    <source>
        <dbReference type="PROSITE" id="PS51827"/>
    </source>
</evidence>
<dbReference type="AlphaFoldDB" id="A0A8J9UB88"/>
<gene>
    <name evidence="4" type="ORF">BINO364_LOCUS3805</name>
</gene>
<reference evidence="4" key="1">
    <citation type="submission" date="2021-12" db="EMBL/GenBank/DDBJ databases">
        <authorList>
            <person name="Martin H S."/>
        </authorList>
    </citation>
    <scope>NUCLEOTIDE SEQUENCE</scope>
</reference>
<evidence type="ECO:0000259" key="2">
    <source>
        <dbReference type="PROSITE" id="PS51061"/>
    </source>
</evidence>
<dbReference type="EMBL" id="OV170231">
    <property type="protein sequence ID" value="CAH0717168.1"/>
    <property type="molecule type" value="Genomic_DNA"/>
</dbReference>
<feature type="domain" description="R3H" evidence="2">
    <location>
        <begin position="361"/>
        <end position="426"/>
    </location>
</feature>
<dbReference type="PANTHER" id="PTHR48430:SF1">
    <property type="entry name" value="PARTNER OF XRN-2 PROTEIN 1"/>
    <property type="match status" value="1"/>
</dbReference>
<dbReference type="InterPro" id="IPR001374">
    <property type="entry name" value="R3H_dom"/>
</dbReference>
<proteinExistence type="predicted"/>
<dbReference type="Gene3D" id="3.30.1370.50">
    <property type="entry name" value="R3H-like domain"/>
    <property type="match status" value="1"/>
</dbReference>